<dbReference type="RefSeq" id="WP_083051385.1">
    <property type="nucleotide sequence ID" value="NZ_MWQY01000013.1"/>
</dbReference>
<reference evidence="1 2" key="1">
    <citation type="submission" date="2017-03" db="EMBL/GenBank/DDBJ databases">
        <title>Draft Genome sequence of Marispirochaeta sp. strain JC444.</title>
        <authorList>
            <person name="Shivani Y."/>
            <person name="Subhash Y."/>
            <person name="Sasikala C."/>
            <person name="Ramana C."/>
        </authorList>
    </citation>
    <scope>NUCLEOTIDE SEQUENCE [LARGE SCALE GENOMIC DNA]</scope>
    <source>
        <strain evidence="1 2">JC444</strain>
    </source>
</reference>
<evidence type="ECO:0000313" key="1">
    <source>
        <dbReference type="EMBL" id="ORC34521.1"/>
    </source>
</evidence>
<accession>A0A1Y1RWM2</accession>
<evidence type="ECO:0000313" key="2">
    <source>
        <dbReference type="Proteomes" id="UP000192343"/>
    </source>
</evidence>
<gene>
    <name evidence="1" type="ORF">B4O97_12840</name>
</gene>
<dbReference type="PROSITE" id="PS51257">
    <property type="entry name" value="PROKAR_LIPOPROTEIN"/>
    <property type="match status" value="1"/>
</dbReference>
<protein>
    <submittedName>
        <fullName evidence="1">Uncharacterized protein</fullName>
    </submittedName>
</protein>
<proteinExistence type="predicted"/>
<dbReference type="EMBL" id="MWQY01000013">
    <property type="protein sequence ID" value="ORC34521.1"/>
    <property type="molecule type" value="Genomic_DNA"/>
</dbReference>
<dbReference type="STRING" id="1963862.B4O97_12840"/>
<organism evidence="1 2">
    <name type="scientific">Marispirochaeta aestuarii</name>
    <dbReference type="NCBI Taxonomy" id="1963862"/>
    <lineage>
        <taxon>Bacteria</taxon>
        <taxon>Pseudomonadati</taxon>
        <taxon>Spirochaetota</taxon>
        <taxon>Spirochaetia</taxon>
        <taxon>Spirochaetales</taxon>
        <taxon>Spirochaetaceae</taxon>
        <taxon>Marispirochaeta</taxon>
    </lineage>
</organism>
<sequence>MKIPGISRSFSALSITITLLVLVPLLLTACQEVFTYSLLEGMQRDFSSLPREQKISYAKDVLASGDADAMADIYDEIAAMAANDPELYLLAADLAMGASGITGIIDDVLSAEDPSTLVYADILASVDMTMMGYVADNVLAAEAAGLSGITEEQYATAAGAEILFWLDQNPANDVSSIDWTDSTTAAASGPEIANAYNFLVSAGQNPAEFDDIFG</sequence>
<dbReference type="AlphaFoldDB" id="A0A1Y1RWM2"/>
<dbReference type="Proteomes" id="UP000192343">
    <property type="component" value="Unassembled WGS sequence"/>
</dbReference>
<keyword evidence="2" id="KW-1185">Reference proteome</keyword>
<comment type="caution">
    <text evidence="1">The sequence shown here is derived from an EMBL/GenBank/DDBJ whole genome shotgun (WGS) entry which is preliminary data.</text>
</comment>
<dbReference type="OrthoDB" id="9833889at2"/>
<name>A0A1Y1RWM2_9SPIO</name>